<feature type="transmembrane region" description="Helical" evidence="1">
    <location>
        <begin position="58"/>
        <end position="88"/>
    </location>
</feature>
<dbReference type="PANTHER" id="PTHR28026">
    <property type="entry name" value="DUF962 DOMAIN PROTEIN (AFU_ORTHOLOGUE AFUA_8G05310)"/>
    <property type="match status" value="1"/>
</dbReference>
<keyword evidence="1" id="KW-1133">Transmembrane helix</keyword>
<organism evidence="2 3">
    <name type="scientific">Legionella beliardensis</name>
    <dbReference type="NCBI Taxonomy" id="91822"/>
    <lineage>
        <taxon>Bacteria</taxon>
        <taxon>Pseudomonadati</taxon>
        <taxon>Pseudomonadota</taxon>
        <taxon>Gammaproteobacteria</taxon>
        <taxon>Legionellales</taxon>
        <taxon>Legionellaceae</taxon>
        <taxon>Legionella</taxon>
    </lineage>
</organism>
<dbReference type="AlphaFoldDB" id="A0A378HZD4"/>
<feature type="transmembrane region" description="Helical" evidence="1">
    <location>
        <begin position="21"/>
        <end position="46"/>
    </location>
</feature>
<evidence type="ECO:0000313" key="3">
    <source>
        <dbReference type="Proteomes" id="UP000254968"/>
    </source>
</evidence>
<dbReference type="InterPro" id="IPR009305">
    <property type="entry name" value="Mpo1-like"/>
</dbReference>
<dbReference type="RefSeq" id="WP_115302038.1">
    <property type="nucleotide sequence ID" value="NZ_CAAAHO010000001.1"/>
</dbReference>
<sequence length="178" mass="20795">MKSFIEQAQFYAEYHQKPITFYTHIIGVPLIIFSLMIFFSFFHIVVPGVMDIRISDVLTAFILIYYVILNWRLGLIVTPIFIFMVWIADLIGWSGPTKEALWTFVVFFVLGWVLQLIGHVIEGKRPALVDNFWSTLTAPLYLTAELFFKMGRMQDLKAQIHTEENLPYNTHDLDKKID</sequence>
<dbReference type="PANTHER" id="PTHR28026:SF9">
    <property type="entry name" value="2-HYDROXY-PALMITIC ACID DIOXYGENASE MPO1"/>
    <property type="match status" value="1"/>
</dbReference>
<gene>
    <name evidence="2" type="ORF">NCTC13315_00805</name>
</gene>
<dbReference type="Pfam" id="PF06127">
    <property type="entry name" value="Mpo1-like"/>
    <property type="match status" value="1"/>
</dbReference>
<proteinExistence type="predicted"/>
<protein>
    <submittedName>
        <fullName evidence="2">Transmembrane protein</fullName>
    </submittedName>
</protein>
<feature type="transmembrane region" description="Helical" evidence="1">
    <location>
        <begin position="100"/>
        <end position="120"/>
    </location>
</feature>
<dbReference type="OrthoDB" id="5515308at2"/>
<keyword evidence="1 2" id="KW-0812">Transmembrane</keyword>
<dbReference type="GO" id="GO:0046521">
    <property type="term" value="P:sphingoid catabolic process"/>
    <property type="evidence" value="ECO:0007669"/>
    <property type="project" value="TreeGrafter"/>
</dbReference>
<reference evidence="2 3" key="1">
    <citation type="submission" date="2018-06" db="EMBL/GenBank/DDBJ databases">
        <authorList>
            <consortium name="Pathogen Informatics"/>
            <person name="Doyle S."/>
        </authorList>
    </citation>
    <scope>NUCLEOTIDE SEQUENCE [LARGE SCALE GENOMIC DNA]</scope>
    <source>
        <strain evidence="2 3">NCTC13315</strain>
    </source>
</reference>
<evidence type="ECO:0000256" key="1">
    <source>
        <dbReference type="SAM" id="Phobius"/>
    </source>
</evidence>
<dbReference type="EMBL" id="UGNV01000001">
    <property type="protein sequence ID" value="STX28277.1"/>
    <property type="molecule type" value="Genomic_DNA"/>
</dbReference>
<keyword evidence="1" id="KW-0472">Membrane</keyword>
<dbReference type="Proteomes" id="UP000254968">
    <property type="component" value="Unassembled WGS sequence"/>
</dbReference>
<name>A0A378HZD4_9GAMM</name>
<evidence type="ECO:0000313" key="2">
    <source>
        <dbReference type="EMBL" id="STX28277.1"/>
    </source>
</evidence>
<keyword evidence="3" id="KW-1185">Reference proteome</keyword>
<dbReference type="GO" id="GO:0016020">
    <property type="term" value="C:membrane"/>
    <property type="evidence" value="ECO:0007669"/>
    <property type="project" value="GOC"/>
</dbReference>
<accession>A0A378HZD4</accession>